<gene>
    <name evidence="2" type="ORF">LCGC14_2170780</name>
</gene>
<evidence type="ECO:0000259" key="1">
    <source>
        <dbReference type="Pfam" id="PF05048"/>
    </source>
</evidence>
<comment type="caution">
    <text evidence="2">The sequence shown here is derived from an EMBL/GenBank/DDBJ whole genome shotgun (WGS) entry which is preliminary data.</text>
</comment>
<dbReference type="EMBL" id="LAZR01028022">
    <property type="protein sequence ID" value="KKL63871.1"/>
    <property type="molecule type" value="Genomic_DNA"/>
</dbReference>
<protein>
    <recommendedName>
        <fullName evidence="1">Periplasmic copper-binding protein NosD beta helix domain-containing protein</fullName>
    </recommendedName>
</protein>
<feature type="domain" description="Periplasmic copper-binding protein NosD beta helix" evidence="1">
    <location>
        <begin position="184"/>
        <end position="278"/>
    </location>
</feature>
<proteinExistence type="predicted"/>
<name>A0A0F9ECD5_9ZZZZ</name>
<evidence type="ECO:0000313" key="2">
    <source>
        <dbReference type="EMBL" id="KKL63871.1"/>
    </source>
</evidence>
<organism evidence="2">
    <name type="scientific">marine sediment metagenome</name>
    <dbReference type="NCBI Taxonomy" id="412755"/>
    <lineage>
        <taxon>unclassified sequences</taxon>
        <taxon>metagenomes</taxon>
        <taxon>ecological metagenomes</taxon>
    </lineage>
</organism>
<accession>A0A0F9ECD5</accession>
<dbReference type="AlphaFoldDB" id="A0A0F9ECD5"/>
<reference evidence="2" key="1">
    <citation type="journal article" date="2015" name="Nature">
        <title>Complex archaea that bridge the gap between prokaryotes and eukaryotes.</title>
        <authorList>
            <person name="Spang A."/>
            <person name="Saw J.H."/>
            <person name="Jorgensen S.L."/>
            <person name="Zaremba-Niedzwiedzka K."/>
            <person name="Martijn J."/>
            <person name="Lind A.E."/>
            <person name="van Eijk R."/>
            <person name="Schleper C."/>
            <person name="Guy L."/>
            <person name="Ettema T.J."/>
        </authorList>
    </citation>
    <scope>NUCLEOTIDE SEQUENCE</scope>
</reference>
<dbReference type="InterPro" id="IPR011050">
    <property type="entry name" value="Pectin_lyase_fold/virulence"/>
</dbReference>
<dbReference type="InterPro" id="IPR007742">
    <property type="entry name" value="NosD_dom"/>
</dbReference>
<dbReference type="SUPFAM" id="SSF51126">
    <property type="entry name" value="Pectin lyase-like"/>
    <property type="match status" value="1"/>
</dbReference>
<dbReference type="Pfam" id="PF05048">
    <property type="entry name" value="NosD"/>
    <property type="match status" value="1"/>
</dbReference>
<sequence length="394" mass="41974">MEKNRVEPELVRAVMSLAHSIGFTETLFVGAAGDNSDGSSWARAYTSLPTALDWIEANQATGEIHCIILGSGTWDMNLTGVPTYTKAIAIYGVDSRNHAVILNSHATATGVLKFTGWCSINNVQIDCGTGEIGIEIEGITAIGSRLRKVFFDCEALVGAADAILIDGGAAYIKLRDIHIDGEITNTTGIRLNNANHLVIEEVKVHSALAGIHLDNAADDDNEFLDCHLQTCITGLLIDAGAADNHFEHIFFYNNTTRINDNGTTTLFTNIYMANTTTIIAPDDVAGVLVVGGAGANAWSAAAVQIRAASATPFRIIGVRYECAVAERTGIRLFSDGGTVPIFQDLVETGAAITGKTEPSQPEPIWVNQGLAIHARVKSEAGGNNCLIWLLIQII</sequence>